<dbReference type="Proteomes" id="UP001295794">
    <property type="component" value="Unassembled WGS sequence"/>
</dbReference>
<evidence type="ECO:0000313" key="3">
    <source>
        <dbReference type="Proteomes" id="UP001295794"/>
    </source>
</evidence>
<name>A0AAD2HVZ2_9AGAR</name>
<evidence type="ECO:0000259" key="1">
    <source>
        <dbReference type="Pfam" id="PF03732"/>
    </source>
</evidence>
<accession>A0AAD2HVZ2</accession>
<feature type="domain" description="Retrotransposon gag" evidence="1">
    <location>
        <begin position="109"/>
        <end position="197"/>
    </location>
</feature>
<comment type="caution">
    <text evidence="2">The sequence shown here is derived from an EMBL/GenBank/DDBJ whole genome shotgun (WGS) entry which is preliminary data.</text>
</comment>
<sequence>MSYMEEEDHGSSPEQRLGNLEEAMQRIEGLLNNFIIEHQQPAPVPAPSPALETLIRPNPPFAFDGDRTQGKTFLHSVKQYWRLLPEAFHVNGVVSEERVVRFALSYMSKDSAASWSERMSERLVFPFPTWSSFVAEFKLRFVEENEQDHALARLETHAYYMGSRDVFKYTDKFDDLLDLAGYSDNLVKVTKYRAGLDPRINQAITTSGNPPSLTNYSEWRTRAFRQYNAEVAARAARGQVFSPSRAPPPAAPPLAPWLLRWLLHLLLPDQPQ</sequence>
<gene>
    <name evidence="2" type="ORF">MYCIT1_LOCUS33614</name>
</gene>
<proteinExistence type="predicted"/>
<evidence type="ECO:0000313" key="2">
    <source>
        <dbReference type="EMBL" id="CAK5282124.1"/>
    </source>
</evidence>
<dbReference type="InterPro" id="IPR005162">
    <property type="entry name" value="Retrotrans_gag_dom"/>
</dbReference>
<dbReference type="EMBL" id="CAVNYO010000446">
    <property type="protein sequence ID" value="CAK5282124.1"/>
    <property type="molecule type" value="Genomic_DNA"/>
</dbReference>
<dbReference type="Pfam" id="PF03732">
    <property type="entry name" value="Retrotrans_gag"/>
    <property type="match status" value="1"/>
</dbReference>
<protein>
    <recommendedName>
        <fullName evidence="1">Retrotransposon gag domain-containing protein</fullName>
    </recommendedName>
</protein>
<organism evidence="2 3">
    <name type="scientific">Mycena citricolor</name>
    <dbReference type="NCBI Taxonomy" id="2018698"/>
    <lineage>
        <taxon>Eukaryota</taxon>
        <taxon>Fungi</taxon>
        <taxon>Dikarya</taxon>
        <taxon>Basidiomycota</taxon>
        <taxon>Agaricomycotina</taxon>
        <taxon>Agaricomycetes</taxon>
        <taxon>Agaricomycetidae</taxon>
        <taxon>Agaricales</taxon>
        <taxon>Marasmiineae</taxon>
        <taxon>Mycenaceae</taxon>
        <taxon>Mycena</taxon>
    </lineage>
</organism>
<keyword evidence="3" id="KW-1185">Reference proteome</keyword>
<reference evidence="2" key="1">
    <citation type="submission" date="2023-11" db="EMBL/GenBank/DDBJ databases">
        <authorList>
            <person name="De Vega J J."/>
            <person name="De Vega J J."/>
        </authorList>
    </citation>
    <scope>NUCLEOTIDE SEQUENCE</scope>
</reference>
<dbReference type="AlphaFoldDB" id="A0AAD2HVZ2"/>